<dbReference type="Pfam" id="PF00584">
    <property type="entry name" value="SecE"/>
    <property type="match status" value="1"/>
</dbReference>
<evidence type="ECO:0000256" key="5">
    <source>
        <dbReference type="ARBA" id="ARBA00022927"/>
    </source>
</evidence>
<keyword evidence="7" id="KW-0811">Translocation</keyword>
<keyword evidence="4 9" id="KW-0812">Transmembrane</keyword>
<evidence type="ECO:0000256" key="4">
    <source>
        <dbReference type="ARBA" id="ARBA00022692"/>
    </source>
</evidence>
<dbReference type="PANTHER" id="PTHR33910">
    <property type="entry name" value="PROTEIN TRANSLOCASE SUBUNIT SECE"/>
    <property type="match status" value="1"/>
</dbReference>
<keyword evidence="5" id="KW-0653">Protein transport</keyword>
<protein>
    <recommendedName>
        <fullName evidence="11">Protein translocase subunit SecE</fullName>
    </recommendedName>
</protein>
<reference evidence="10" key="1">
    <citation type="journal article" date="2015" name="Nature">
        <title>Complex archaea that bridge the gap between prokaryotes and eukaryotes.</title>
        <authorList>
            <person name="Spang A."/>
            <person name="Saw J.H."/>
            <person name="Jorgensen S.L."/>
            <person name="Zaremba-Niedzwiedzka K."/>
            <person name="Martijn J."/>
            <person name="Lind A.E."/>
            <person name="van Eijk R."/>
            <person name="Schleper C."/>
            <person name="Guy L."/>
            <person name="Ettema T.J."/>
        </authorList>
    </citation>
    <scope>NUCLEOTIDE SEQUENCE</scope>
</reference>
<evidence type="ECO:0000256" key="8">
    <source>
        <dbReference type="ARBA" id="ARBA00023136"/>
    </source>
</evidence>
<keyword evidence="2" id="KW-0813">Transport</keyword>
<dbReference type="AlphaFoldDB" id="A0A0F9M5H6"/>
<dbReference type="EMBL" id="LAZR01009559">
    <property type="protein sequence ID" value="KKM71895.1"/>
    <property type="molecule type" value="Genomic_DNA"/>
</dbReference>
<comment type="subcellular location">
    <subcellularLocation>
        <location evidence="1">Membrane</location>
    </subcellularLocation>
</comment>
<evidence type="ECO:0000256" key="9">
    <source>
        <dbReference type="SAM" id="Phobius"/>
    </source>
</evidence>
<dbReference type="PANTHER" id="PTHR33910:SF1">
    <property type="entry name" value="PROTEIN TRANSLOCASE SUBUNIT SECE"/>
    <property type="match status" value="1"/>
</dbReference>
<evidence type="ECO:0000256" key="6">
    <source>
        <dbReference type="ARBA" id="ARBA00022989"/>
    </source>
</evidence>
<evidence type="ECO:0000313" key="10">
    <source>
        <dbReference type="EMBL" id="KKM71895.1"/>
    </source>
</evidence>
<feature type="transmembrane region" description="Helical" evidence="9">
    <location>
        <begin position="58"/>
        <end position="85"/>
    </location>
</feature>
<dbReference type="GO" id="GO:0043952">
    <property type="term" value="P:protein transport by the Sec complex"/>
    <property type="evidence" value="ECO:0007669"/>
    <property type="project" value="TreeGrafter"/>
</dbReference>
<accession>A0A0F9M5H6</accession>
<organism evidence="10">
    <name type="scientific">marine sediment metagenome</name>
    <dbReference type="NCBI Taxonomy" id="412755"/>
    <lineage>
        <taxon>unclassified sequences</taxon>
        <taxon>metagenomes</taxon>
        <taxon>ecological metagenomes</taxon>
    </lineage>
</organism>
<dbReference type="NCBIfam" id="TIGR00964">
    <property type="entry name" value="secE_bact"/>
    <property type="match status" value="1"/>
</dbReference>
<evidence type="ECO:0000256" key="7">
    <source>
        <dbReference type="ARBA" id="ARBA00023010"/>
    </source>
</evidence>
<dbReference type="GO" id="GO:0009306">
    <property type="term" value="P:protein secretion"/>
    <property type="evidence" value="ECO:0007669"/>
    <property type="project" value="InterPro"/>
</dbReference>
<dbReference type="InterPro" id="IPR038379">
    <property type="entry name" value="SecE_sf"/>
</dbReference>
<dbReference type="GO" id="GO:0006605">
    <property type="term" value="P:protein targeting"/>
    <property type="evidence" value="ECO:0007669"/>
    <property type="project" value="InterPro"/>
</dbReference>
<evidence type="ECO:0008006" key="11">
    <source>
        <dbReference type="Google" id="ProtNLM"/>
    </source>
</evidence>
<dbReference type="PROSITE" id="PS01067">
    <property type="entry name" value="SECE_SEC61G"/>
    <property type="match status" value="1"/>
</dbReference>
<feature type="transmembrane region" description="Helical" evidence="9">
    <location>
        <begin position="117"/>
        <end position="137"/>
    </location>
</feature>
<dbReference type="Gene3D" id="1.20.5.1030">
    <property type="entry name" value="Preprotein translocase secy subunit"/>
    <property type="match status" value="1"/>
</dbReference>
<evidence type="ECO:0000256" key="2">
    <source>
        <dbReference type="ARBA" id="ARBA00022448"/>
    </source>
</evidence>
<dbReference type="GO" id="GO:0008320">
    <property type="term" value="F:protein transmembrane transporter activity"/>
    <property type="evidence" value="ECO:0007669"/>
    <property type="project" value="InterPro"/>
</dbReference>
<dbReference type="HAMAP" id="MF_00422">
    <property type="entry name" value="SecE"/>
    <property type="match status" value="1"/>
</dbReference>
<dbReference type="InterPro" id="IPR005807">
    <property type="entry name" value="SecE_bac"/>
</dbReference>
<evidence type="ECO:0000256" key="3">
    <source>
        <dbReference type="ARBA" id="ARBA00022475"/>
    </source>
</evidence>
<sequence length="152" mass="16770">MTFEIYRKGVGVTARCTVAGLFGVASIFAAYSLYGVLIDYPEFFAGAKVPLLDIRLTWGLVSSFVLFMFCGVIICAFTTGFEIGLKRIDSKTKRAVEFFIETQAELQKVSWPTRDELIGSTVVVIVCLVILALYIFGVDWVVSSVMKTIGLL</sequence>
<keyword evidence="3" id="KW-1003">Cell membrane</keyword>
<comment type="caution">
    <text evidence="10">The sequence shown here is derived from an EMBL/GenBank/DDBJ whole genome shotgun (WGS) entry which is preliminary data.</text>
</comment>
<dbReference type="GO" id="GO:0006886">
    <property type="term" value="P:intracellular protein transport"/>
    <property type="evidence" value="ECO:0007669"/>
    <property type="project" value="InterPro"/>
</dbReference>
<dbReference type="InterPro" id="IPR001901">
    <property type="entry name" value="Translocase_SecE/Sec61-g"/>
</dbReference>
<keyword evidence="8 9" id="KW-0472">Membrane</keyword>
<gene>
    <name evidence="10" type="ORF">LCGC14_1425950</name>
</gene>
<proteinExistence type="inferred from homology"/>
<keyword evidence="6 9" id="KW-1133">Transmembrane helix</keyword>
<name>A0A0F9M5H6_9ZZZZ</name>
<dbReference type="GO" id="GO:0005886">
    <property type="term" value="C:plasma membrane"/>
    <property type="evidence" value="ECO:0007669"/>
    <property type="project" value="TreeGrafter"/>
</dbReference>
<feature type="transmembrane region" description="Helical" evidence="9">
    <location>
        <begin position="12"/>
        <end position="38"/>
    </location>
</feature>
<evidence type="ECO:0000256" key="1">
    <source>
        <dbReference type="ARBA" id="ARBA00004370"/>
    </source>
</evidence>